<proteinExistence type="predicted"/>
<dbReference type="EMBL" id="CP021332">
    <property type="protein sequence ID" value="AVX06117.1"/>
    <property type="molecule type" value="Genomic_DNA"/>
</dbReference>
<organism evidence="1 2">
    <name type="scientific">Maritalea myrionectae</name>
    <dbReference type="NCBI Taxonomy" id="454601"/>
    <lineage>
        <taxon>Bacteria</taxon>
        <taxon>Pseudomonadati</taxon>
        <taxon>Pseudomonadota</taxon>
        <taxon>Alphaproteobacteria</taxon>
        <taxon>Hyphomicrobiales</taxon>
        <taxon>Devosiaceae</taxon>
        <taxon>Maritalea</taxon>
    </lineage>
</organism>
<evidence type="ECO:0000313" key="1">
    <source>
        <dbReference type="EMBL" id="AVX06117.1"/>
    </source>
</evidence>
<dbReference type="Gene3D" id="1.25.40.10">
    <property type="entry name" value="Tetratricopeptide repeat domain"/>
    <property type="match status" value="1"/>
</dbReference>
<dbReference type="Proteomes" id="UP000258927">
    <property type="component" value="Plasmid pHL2708Y3"/>
</dbReference>
<name>A0A2R4MJD8_9HYPH</name>
<evidence type="ECO:0000313" key="2">
    <source>
        <dbReference type="Proteomes" id="UP000258927"/>
    </source>
</evidence>
<accession>A0A2R4MJD8</accession>
<gene>
    <name evidence="1" type="ORF">MXMO3_03614</name>
</gene>
<dbReference type="InterPro" id="IPR011990">
    <property type="entry name" value="TPR-like_helical_dom_sf"/>
</dbReference>
<keyword evidence="1" id="KW-0614">Plasmid</keyword>
<geneLocation type="plasmid" evidence="2">
    <name>phl2708y3</name>
</geneLocation>
<protein>
    <submittedName>
        <fullName evidence="1">Protein FlbA</fullName>
    </submittedName>
</protein>
<keyword evidence="2" id="KW-1185">Reference proteome</keyword>
<dbReference type="SUPFAM" id="SSF48452">
    <property type="entry name" value="TPR-like"/>
    <property type="match status" value="1"/>
</dbReference>
<dbReference type="SUPFAM" id="SSF53756">
    <property type="entry name" value="UDP-Glycosyltransferase/glycogen phosphorylase"/>
    <property type="match status" value="1"/>
</dbReference>
<dbReference type="AlphaFoldDB" id="A0A2R4MJD8"/>
<sequence length="797" mass="89505">MPSTTTLPELLKAVDATVGNQKYEAAVRLVTLAPTTSVFSASSQIFDILKKTDLLSLFARYYSRLPERYQQSEQIRAYCALCSYYAGDNATAIPSIHRTLLSTNGYTISGAALDIFSKNVDLRAIFASAMEEIKASRANMDTIVFAFLIALHKKYFEDLEVLMEITTATPLSSQNPLLLYQSARAARALGALERAAELIFAANNILPDDGMIASLAVDIGRQCPSDRWVSPAIDVAEKARLQIKNPEIVQRVVVSLARLYVRSNNPLNALAQLEKLAKHENTHPASVRAIARSQMLLGETSTAFLTLKRFAESNNPTAEILYDMVGTLAAQNKVPEAIELMQKSFADANMTVEASAIIGHIYAWAGEIKLALPWLKSVLIKSPNHASAFADLSLCTEFDRDYTLALTLADFASSRFLLRGPPQILGIEFMHQARLRRRMMFLADMVGDMKKARALQRESIAKAPIVLPYPIHEWPCRILTGNPDLTGKSVMVLSDMGIGDEIRYTSVLHNIVRDARKTTLSCDPRLESLLARSFPEVNVIPVLRDFPGILNKRMDNRKLAVNEPMRKIMSDTLIQRGRKADIWVRGRHYFEAQCIDRSRVFQSPTKPVLKPDPTLKQKFLRELEARTNGRRVVGLSWRGGRRTYNREPHYFELSQWLPLLDNPNLCFVNLQYALRADELEFLRTTLGERFIEFPELDLFDDIEGVAALSNCLDLVVSICTAVLELACSVGTHTLYLMRSPQVTHAIRLSGLPDLNGAYQDAVWHSCRIIPRFDMRDSDLIAQGRDYITDYFQQVDKP</sequence>
<dbReference type="KEGG" id="mmyr:MXMO3_03614"/>
<reference evidence="1 2" key="1">
    <citation type="submission" date="2017-05" db="EMBL/GenBank/DDBJ databases">
        <title>Genome Analysis of Maritalea myrionectae HL2708#5.</title>
        <authorList>
            <consortium name="Cotde Inc.-PKNU"/>
            <person name="Jang D."/>
            <person name="Oh H.-M."/>
        </authorList>
    </citation>
    <scope>NUCLEOTIDE SEQUENCE [LARGE SCALE GENOMIC DNA]</scope>
    <source>
        <strain evidence="1 2">HL2708#5</strain>
        <plasmid evidence="2">phl2708y3</plasmid>
    </source>
</reference>